<protein>
    <recommendedName>
        <fullName evidence="1">Exportin-2 central domain-containing protein</fullName>
    </recommendedName>
</protein>
<gene>
    <name evidence="2" type="ORF">VitviT2T_015894</name>
</gene>
<proteinExistence type="predicted"/>
<dbReference type="InterPro" id="IPR013713">
    <property type="entry name" value="XPO2_central"/>
</dbReference>
<evidence type="ECO:0000313" key="3">
    <source>
        <dbReference type="Proteomes" id="UP001227230"/>
    </source>
</evidence>
<dbReference type="Pfam" id="PF08506">
    <property type="entry name" value="Cse1"/>
    <property type="match status" value="1"/>
</dbReference>
<accession>A0ABY9CPY2</accession>
<dbReference type="PANTHER" id="PTHR10997:SF8">
    <property type="entry name" value="EXPORTIN-2"/>
    <property type="match status" value="1"/>
</dbReference>
<organism evidence="2 3">
    <name type="scientific">Vitis vinifera</name>
    <name type="common">Grape</name>
    <dbReference type="NCBI Taxonomy" id="29760"/>
    <lineage>
        <taxon>Eukaryota</taxon>
        <taxon>Viridiplantae</taxon>
        <taxon>Streptophyta</taxon>
        <taxon>Embryophyta</taxon>
        <taxon>Tracheophyta</taxon>
        <taxon>Spermatophyta</taxon>
        <taxon>Magnoliopsida</taxon>
        <taxon>eudicotyledons</taxon>
        <taxon>Gunneridae</taxon>
        <taxon>Pentapetalae</taxon>
        <taxon>rosids</taxon>
        <taxon>Vitales</taxon>
        <taxon>Vitaceae</taxon>
        <taxon>Viteae</taxon>
        <taxon>Vitis</taxon>
    </lineage>
</organism>
<dbReference type="PANTHER" id="PTHR10997">
    <property type="entry name" value="IMPORTIN-7, 8, 11"/>
    <property type="match status" value="1"/>
</dbReference>
<name>A0ABY9CPY2_VITVI</name>
<dbReference type="EMBL" id="CP126657">
    <property type="protein sequence ID" value="WJZ97276.1"/>
    <property type="molecule type" value="Genomic_DNA"/>
</dbReference>
<feature type="domain" description="Exportin-2 central" evidence="1">
    <location>
        <begin position="46"/>
        <end position="83"/>
    </location>
</feature>
<reference evidence="2 3" key="1">
    <citation type="journal article" date="2023" name="Hortic Res">
        <title>The complete reference genome for grapevine (Vitis vinifera L.) genetics and breeding.</title>
        <authorList>
            <person name="Shi X."/>
            <person name="Cao S."/>
            <person name="Wang X."/>
            <person name="Huang S."/>
            <person name="Wang Y."/>
            <person name="Liu Z."/>
            <person name="Liu W."/>
            <person name="Leng X."/>
            <person name="Peng Y."/>
            <person name="Wang N."/>
            <person name="Wang Y."/>
            <person name="Ma Z."/>
            <person name="Xu X."/>
            <person name="Zhang F."/>
            <person name="Xue H."/>
            <person name="Zhong H."/>
            <person name="Wang Y."/>
            <person name="Zhang K."/>
            <person name="Velt A."/>
            <person name="Avia K."/>
            <person name="Holtgrawe D."/>
            <person name="Grimplet J."/>
            <person name="Matus J.T."/>
            <person name="Ware D."/>
            <person name="Wu X."/>
            <person name="Wang H."/>
            <person name="Liu C."/>
            <person name="Fang Y."/>
            <person name="Rustenholz C."/>
            <person name="Cheng Z."/>
            <person name="Xiao H."/>
            <person name="Zhou Y."/>
        </authorList>
    </citation>
    <scope>NUCLEOTIDE SEQUENCE [LARGE SCALE GENOMIC DNA]</scope>
    <source>
        <strain evidence="3">cv. Pinot noir / PN40024</strain>
        <tissue evidence="2">Leaf</tissue>
    </source>
</reference>
<sequence length="154" mass="17285">MKDENEGEFQECLNDFAFAVWSLLATVSASSSRGWLTISAIKFLTTLKDEDEELFKMNYVEFVRNDTEGSDLDMRRRIVCSFATNPAVNWKDKDCAIFLVVSLATKEVGGNSVLTNLANVESFFGSIIVLRVEESECAWVPDAQDQLHRLDGSD</sequence>
<dbReference type="Proteomes" id="UP001227230">
    <property type="component" value="Chromosome 10"/>
</dbReference>
<keyword evidence="3" id="KW-1185">Reference proteome</keyword>
<evidence type="ECO:0000259" key="1">
    <source>
        <dbReference type="Pfam" id="PF08506"/>
    </source>
</evidence>
<evidence type="ECO:0000313" key="2">
    <source>
        <dbReference type="EMBL" id="WJZ97276.1"/>
    </source>
</evidence>